<protein>
    <submittedName>
        <fullName evidence="2">Uncharacterized protein</fullName>
    </submittedName>
</protein>
<feature type="chain" id="PRO_5042834391" evidence="1">
    <location>
        <begin position="20"/>
        <end position="178"/>
    </location>
</feature>
<sequence>MLSLLLCLGLVAAIFSVLASFNGQRATKTVECDQLVPDMKASIPVAHYVPGSSGFFRISPGRYEVYNDMKGALIAGLSNPATINSTIAATTLLSGSCAYDGSALPSQAPFACASSFWLDAFFANWTASASSDIAAVVENLAVAATNKMRVTGKTAAVDNGAAVGIGRGEVGDRSQGAV</sequence>
<organism evidence="2 3">
    <name type="scientific">Chaetomidium leptoderma</name>
    <dbReference type="NCBI Taxonomy" id="669021"/>
    <lineage>
        <taxon>Eukaryota</taxon>
        <taxon>Fungi</taxon>
        <taxon>Dikarya</taxon>
        <taxon>Ascomycota</taxon>
        <taxon>Pezizomycotina</taxon>
        <taxon>Sordariomycetes</taxon>
        <taxon>Sordariomycetidae</taxon>
        <taxon>Sordariales</taxon>
        <taxon>Chaetomiaceae</taxon>
        <taxon>Chaetomidium</taxon>
    </lineage>
</organism>
<evidence type="ECO:0000313" key="2">
    <source>
        <dbReference type="EMBL" id="KAK4150092.1"/>
    </source>
</evidence>
<dbReference type="AlphaFoldDB" id="A0AAN6VEQ6"/>
<name>A0AAN6VEQ6_9PEZI</name>
<evidence type="ECO:0000313" key="3">
    <source>
        <dbReference type="Proteomes" id="UP001302745"/>
    </source>
</evidence>
<comment type="caution">
    <text evidence="2">The sequence shown here is derived from an EMBL/GenBank/DDBJ whole genome shotgun (WGS) entry which is preliminary data.</text>
</comment>
<keyword evidence="3" id="KW-1185">Reference proteome</keyword>
<dbReference type="Proteomes" id="UP001302745">
    <property type="component" value="Unassembled WGS sequence"/>
</dbReference>
<proteinExistence type="predicted"/>
<feature type="signal peptide" evidence="1">
    <location>
        <begin position="1"/>
        <end position="19"/>
    </location>
</feature>
<keyword evidence="1" id="KW-0732">Signal</keyword>
<dbReference type="EMBL" id="MU857098">
    <property type="protein sequence ID" value="KAK4150092.1"/>
    <property type="molecule type" value="Genomic_DNA"/>
</dbReference>
<reference evidence="2" key="2">
    <citation type="submission" date="2023-05" db="EMBL/GenBank/DDBJ databases">
        <authorList>
            <consortium name="Lawrence Berkeley National Laboratory"/>
            <person name="Steindorff A."/>
            <person name="Hensen N."/>
            <person name="Bonometti L."/>
            <person name="Westerberg I."/>
            <person name="Brannstrom I.O."/>
            <person name="Guillou S."/>
            <person name="Cros-Aarteil S."/>
            <person name="Calhoun S."/>
            <person name="Haridas S."/>
            <person name="Kuo A."/>
            <person name="Mondo S."/>
            <person name="Pangilinan J."/>
            <person name="Riley R."/>
            <person name="Labutti K."/>
            <person name="Andreopoulos B."/>
            <person name="Lipzen A."/>
            <person name="Chen C."/>
            <person name="Yanf M."/>
            <person name="Daum C."/>
            <person name="Ng V."/>
            <person name="Clum A."/>
            <person name="Ohm R."/>
            <person name="Martin F."/>
            <person name="Silar P."/>
            <person name="Natvig D."/>
            <person name="Lalanne C."/>
            <person name="Gautier V."/>
            <person name="Ament-Velasquez S.L."/>
            <person name="Kruys A."/>
            <person name="Hutchinson M.I."/>
            <person name="Powell A.J."/>
            <person name="Barry K."/>
            <person name="Miller A.N."/>
            <person name="Grigoriev I.V."/>
            <person name="Debuchy R."/>
            <person name="Gladieux P."/>
            <person name="Thoren M.H."/>
            <person name="Johannesson H."/>
        </authorList>
    </citation>
    <scope>NUCLEOTIDE SEQUENCE</scope>
    <source>
        <strain evidence="2">CBS 538.74</strain>
    </source>
</reference>
<accession>A0AAN6VEQ6</accession>
<evidence type="ECO:0000256" key="1">
    <source>
        <dbReference type="SAM" id="SignalP"/>
    </source>
</evidence>
<reference evidence="2" key="1">
    <citation type="journal article" date="2023" name="Mol. Phylogenet. Evol.">
        <title>Genome-scale phylogeny and comparative genomics of the fungal order Sordariales.</title>
        <authorList>
            <person name="Hensen N."/>
            <person name="Bonometti L."/>
            <person name="Westerberg I."/>
            <person name="Brannstrom I.O."/>
            <person name="Guillou S."/>
            <person name="Cros-Aarteil S."/>
            <person name="Calhoun S."/>
            <person name="Haridas S."/>
            <person name="Kuo A."/>
            <person name="Mondo S."/>
            <person name="Pangilinan J."/>
            <person name="Riley R."/>
            <person name="LaButti K."/>
            <person name="Andreopoulos B."/>
            <person name="Lipzen A."/>
            <person name="Chen C."/>
            <person name="Yan M."/>
            <person name="Daum C."/>
            <person name="Ng V."/>
            <person name="Clum A."/>
            <person name="Steindorff A."/>
            <person name="Ohm R.A."/>
            <person name="Martin F."/>
            <person name="Silar P."/>
            <person name="Natvig D.O."/>
            <person name="Lalanne C."/>
            <person name="Gautier V."/>
            <person name="Ament-Velasquez S.L."/>
            <person name="Kruys A."/>
            <person name="Hutchinson M.I."/>
            <person name="Powell A.J."/>
            <person name="Barry K."/>
            <person name="Miller A.N."/>
            <person name="Grigoriev I.V."/>
            <person name="Debuchy R."/>
            <person name="Gladieux P."/>
            <person name="Hiltunen Thoren M."/>
            <person name="Johannesson H."/>
        </authorList>
    </citation>
    <scope>NUCLEOTIDE SEQUENCE</scope>
    <source>
        <strain evidence="2">CBS 538.74</strain>
    </source>
</reference>
<gene>
    <name evidence="2" type="ORF">C8A00DRAFT_37325</name>
</gene>